<feature type="compositionally biased region" description="Low complexity" evidence="6">
    <location>
        <begin position="503"/>
        <end position="519"/>
    </location>
</feature>
<evidence type="ECO:0000259" key="7">
    <source>
        <dbReference type="PROSITE" id="PS50011"/>
    </source>
</evidence>
<keyword evidence="5" id="KW-0175">Coiled coil</keyword>
<dbReference type="RefSeq" id="WP_394843845.1">
    <property type="nucleotide sequence ID" value="NZ_CP089982.1"/>
</dbReference>
<organism evidence="8 9">
    <name type="scientific">Pendulispora brunnea</name>
    <dbReference type="NCBI Taxonomy" id="2905690"/>
    <lineage>
        <taxon>Bacteria</taxon>
        <taxon>Pseudomonadati</taxon>
        <taxon>Myxococcota</taxon>
        <taxon>Myxococcia</taxon>
        <taxon>Myxococcales</taxon>
        <taxon>Sorangiineae</taxon>
        <taxon>Pendulisporaceae</taxon>
        <taxon>Pendulispora</taxon>
    </lineage>
</organism>
<keyword evidence="9" id="KW-1185">Reference proteome</keyword>
<dbReference type="InterPro" id="IPR011009">
    <property type="entry name" value="Kinase-like_dom_sf"/>
</dbReference>
<evidence type="ECO:0000256" key="6">
    <source>
        <dbReference type="SAM" id="MobiDB-lite"/>
    </source>
</evidence>
<dbReference type="PANTHER" id="PTHR43289">
    <property type="entry name" value="MITOGEN-ACTIVATED PROTEIN KINASE KINASE KINASE 20-RELATED"/>
    <property type="match status" value="1"/>
</dbReference>
<keyword evidence="4" id="KW-0067">ATP-binding</keyword>
<dbReference type="EMBL" id="CP089982">
    <property type="protein sequence ID" value="WXA93246.1"/>
    <property type="molecule type" value="Genomic_DNA"/>
</dbReference>
<evidence type="ECO:0000256" key="1">
    <source>
        <dbReference type="ARBA" id="ARBA00022679"/>
    </source>
</evidence>
<reference evidence="8 9" key="1">
    <citation type="submission" date="2021-12" db="EMBL/GenBank/DDBJ databases">
        <title>Discovery of the Pendulisporaceae a myxobacterial family with distinct sporulation behavior and unique specialized metabolism.</title>
        <authorList>
            <person name="Garcia R."/>
            <person name="Popoff A."/>
            <person name="Bader C.D."/>
            <person name="Loehr J."/>
            <person name="Walesch S."/>
            <person name="Walt C."/>
            <person name="Boldt J."/>
            <person name="Bunk B."/>
            <person name="Haeckl F.J.F.P.J."/>
            <person name="Gunesch A.P."/>
            <person name="Birkelbach J."/>
            <person name="Nuebel U."/>
            <person name="Pietschmann T."/>
            <person name="Bach T."/>
            <person name="Mueller R."/>
        </authorList>
    </citation>
    <scope>NUCLEOTIDE SEQUENCE [LARGE SCALE GENOMIC DNA]</scope>
    <source>
        <strain evidence="8 9">MSr12523</strain>
    </source>
</reference>
<dbReference type="Gene3D" id="1.10.510.10">
    <property type="entry name" value="Transferase(Phosphotransferase) domain 1"/>
    <property type="match status" value="1"/>
</dbReference>
<dbReference type="CDD" id="cd14014">
    <property type="entry name" value="STKc_PknB_like"/>
    <property type="match status" value="1"/>
</dbReference>
<keyword evidence="1" id="KW-0808">Transferase</keyword>
<evidence type="ECO:0000313" key="9">
    <source>
        <dbReference type="Proteomes" id="UP001379533"/>
    </source>
</evidence>
<keyword evidence="3 8" id="KW-0418">Kinase</keyword>
<accession>A0ABZ2KA58</accession>
<dbReference type="InterPro" id="IPR008266">
    <property type="entry name" value="Tyr_kinase_AS"/>
</dbReference>
<evidence type="ECO:0000256" key="5">
    <source>
        <dbReference type="SAM" id="Coils"/>
    </source>
</evidence>
<dbReference type="PROSITE" id="PS50011">
    <property type="entry name" value="PROTEIN_KINASE_DOM"/>
    <property type="match status" value="1"/>
</dbReference>
<evidence type="ECO:0000313" key="8">
    <source>
        <dbReference type="EMBL" id="WXA93246.1"/>
    </source>
</evidence>
<sequence length="557" mass="59788">MRIGRYELVAELARGGMGIVYLACVQGPGGFSKLLIIKELKPEFVDDPAILSMFVEEARLAARLQHPNVAQTIEVAQEGNRPYIAMEYLQGQSLATIHRRARGKLSPEALLRVIVEMLRGLHYAHTLTDYDGANLGLIHRDVSPHNVFITYAGEVKVLDFGIAKAADTQLETRTGVLKGKVAYLAPELVHGREYDARVDVFSAGAMIWEAVAGRPLWKGSKEVDVLHSLINWEVPRIRSACPDISDELAHICDKATAANPAERYESAEALHMALEAYLASRAGKVNSLREIGATLAEAFKEERERLRRILERALQDLKNGERDRIAVITQQQVNSPLTSSSKSISWPVTRSPAVDAIAPDRAGHKTRRMVAGALSVLALSGAGYFVFRSKMAASATPEAPVQVQSAVAPSGSSPPVAPVAPTATVPPSTFSLIVRTTPPNAKLTIDGFRAQAPYSSRCPSGQSLTIGANADGFVPRLEEVVCDGDIALDLALERQVLGATHVRPPVRARTPANNAAANPAAPPTTPSAPPPASTDVNPAGGKRPTRAIDPNNPYGNQ</sequence>
<dbReference type="Pfam" id="PF00069">
    <property type="entry name" value="Pkinase"/>
    <property type="match status" value="1"/>
</dbReference>
<proteinExistence type="predicted"/>
<feature type="coiled-coil region" evidence="5">
    <location>
        <begin position="296"/>
        <end position="323"/>
    </location>
</feature>
<evidence type="ECO:0000256" key="2">
    <source>
        <dbReference type="ARBA" id="ARBA00022741"/>
    </source>
</evidence>
<dbReference type="GO" id="GO:0016301">
    <property type="term" value="F:kinase activity"/>
    <property type="evidence" value="ECO:0007669"/>
    <property type="project" value="UniProtKB-KW"/>
</dbReference>
<dbReference type="SUPFAM" id="SSF56112">
    <property type="entry name" value="Protein kinase-like (PK-like)"/>
    <property type="match status" value="1"/>
</dbReference>
<keyword evidence="2" id="KW-0547">Nucleotide-binding</keyword>
<dbReference type="PROSITE" id="PS00109">
    <property type="entry name" value="PROTEIN_KINASE_TYR"/>
    <property type="match status" value="1"/>
</dbReference>
<gene>
    <name evidence="8" type="ORF">LZC95_43190</name>
</gene>
<dbReference type="Proteomes" id="UP001379533">
    <property type="component" value="Chromosome"/>
</dbReference>
<dbReference type="Gene3D" id="3.30.200.20">
    <property type="entry name" value="Phosphorylase Kinase, domain 1"/>
    <property type="match status" value="1"/>
</dbReference>
<name>A0ABZ2KA58_9BACT</name>
<protein>
    <submittedName>
        <fullName evidence="8">Protein kinase</fullName>
    </submittedName>
</protein>
<dbReference type="InterPro" id="IPR000719">
    <property type="entry name" value="Prot_kinase_dom"/>
</dbReference>
<evidence type="ECO:0000256" key="4">
    <source>
        <dbReference type="ARBA" id="ARBA00022840"/>
    </source>
</evidence>
<feature type="domain" description="Protein kinase" evidence="7">
    <location>
        <begin position="6"/>
        <end position="278"/>
    </location>
</feature>
<feature type="region of interest" description="Disordered" evidence="6">
    <location>
        <begin position="503"/>
        <end position="557"/>
    </location>
</feature>
<evidence type="ECO:0000256" key="3">
    <source>
        <dbReference type="ARBA" id="ARBA00022777"/>
    </source>
</evidence>
<dbReference type="PANTHER" id="PTHR43289:SF6">
    <property type="entry name" value="SERINE_THREONINE-PROTEIN KINASE NEKL-3"/>
    <property type="match status" value="1"/>
</dbReference>
<feature type="compositionally biased region" description="Pro residues" evidence="6">
    <location>
        <begin position="520"/>
        <end position="532"/>
    </location>
</feature>